<evidence type="ECO:0000313" key="3">
    <source>
        <dbReference type="Proteomes" id="UP000011713"/>
    </source>
</evidence>
<evidence type="ECO:0000313" key="2">
    <source>
        <dbReference type="EnsemblProtists" id="HpaP808921"/>
    </source>
</evidence>
<dbReference type="VEuPathDB" id="FungiDB:HpaG808921"/>
<keyword evidence="3" id="KW-1185">Reference proteome</keyword>
<evidence type="ECO:0000256" key="1">
    <source>
        <dbReference type="SAM" id="MobiDB-lite"/>
    </source>
</evidence>
<feature type="region of interest" description="Disordered" evidence="1">
    <location>
        <begin position="35"/>
        <end position="69"/>
    </location>
</feature>
<accession>M4BR82</accession>
<dbReference type="InParanoid" id="M4BR82"/>
<dbReference type="Proteomes" id="UP000011713">
    <property type="component" value="Unassembled WGS sequence"/>
</dbReference>
<reference evidence="2" key="2">
    <citation type="submission" date="2015-06" db="UniProtKB">
        <authorList>
            <consortium name="EnsemblProtists"/>
        </authorList>
    </citation>
    <scope>IDENTIFICATION</scope>
    <source>
        <strain evidence="2">Emoy2</strain>
    </source>
</reference>
<proteinExistence type="predicted"/>
<dbReference type="HOGENOM" id="CLU_2563333_0_0_1"/>
<dbReference type="EMBL" id="JH598621">
    <property type="status" value="NOT_ANNOTATED_CDS"/>
    <property type="molecule type" value="Genomic_DNA"/>
</dbReference>
<sequence length="82" mass="8815">MTTGELRDWLDPAEAKGFATLAGRRTEDHDLAKVARTTSLSTLEPSSKGSNSTGDEGPPDASKERVDEAGVADARNFEVFFE</sequence>
<dbReference type="AlphaFoldDB" id="M4BR82"/>
<dbReference type="EnsemblProtists" id="HpaT808921">
    <property type="protein sequence ID" value="HpaP808921"/>
    <property type="gene ID" value="HpaG808921"/>
</dbReference>
<name>M4BR82_HYAAE</name>
<reference evidence="3" key="1">
    <citation type="journal article" date="2010" name="Science">
        <title>Signatures of adaptation to obligate biotrophy in the Hyaloperonospora arabidopsidis genome.</title>
        <authorList>
            <person name="Baxter L."/>
            <person name="Tripathy S."/>
            <person name="Ishaque N."/>
            <person name="Boot N."/>
            <person name="Cabral A."/>
            <person name="Kemen E."/>
            <person name="Thines M."/>
            <person name="Ah-Fong A."/>
            <person name="Anderson R."/>
            <person name="Badejoko W."/>
            <person name="Bittner-Eddy P."/>
            <person name="Boore J.L."/>
            <person name="Chibucos M.C."/>
            <person name="Coates M."/>
            <person name="Dehal P."/>
            <person name="Delehaunty K."/>
            <person name="Dong S."/>
            <person name="Downton P."/>
            <person name="Dumas B."/>
            <person name="Fabro G."/>
            <person name="Fronick C."/>
            <person name="Fuerstenberg S.I."/>
            <person name="Fulton L."/>
            <person name="Gaulin E."/>
            <person name="Govers F."/>
            <person name="Hughes L."/>
            <person name="Humphray S."/>
            <person name="Jiang R.H."/>
            <person name="Judelson H."/>
            <person name="Kamoun S."/>
            <person name="Kyung K."/>
            <person name="Meijer H."/>
            <person name="Minx P."/>
            <person name="Morris P."/>
            <person name="Nelson J."/>
            <person name="Phuntumart V."/>
            <person name="Qutob D."/>
            <person name="Rehmany A."/>
            <person name="Rougon-Cardoso A."/>
            <person name="Ryden P."/>
            <person name="Torto-Alalibo T."/>
            <person name="Studholme D."/>
            <person name="Wang Y."/>
            <person name="Win J."/>
            <person name="Wood J."/>
            <person name="Clifton S.W."/>
            <person name="Rogers J."/>
            <person name="Van den Ackerveken G."/>
            <person name="Jones J.D."/>
            <person name="McDowell J.M."/>
            <person name="Beynon J."/>
            <person name="Tyler B.M."/>
        </authorList>
    </citation>
    <scope>NUCLEOTIDE SEQUENCE [LARGE SCALE GENOMIC DNA]</scope>
    <source>
        <strain evidence="3">Emoy2</strain>
    </source>
</reference>
<organism evidence="2 3">
    <name type="scientific">Hyaloperonospora arabidopsidis (strain Emoy2)</name>
    <name type="common">Downy mildew agent</name>
    <name type="synonym">Peronospora arabidopsidis</name>
    <dbReference type="NCBI Taxonomy" id="559515"/>
    <lineage>
        <taxon>Eukaryota</taxon>
        <taxon>Sar</taxon>
        <taxon>Stramenopiles</taxon>
        <taxon>Oomycota</taxon>
        <taxon>Peronosporomycetes</taxon>
        <taxon>Peronosporales</taxon>
        <taxon>Peronosporaceae</taxon>
        <taxon>Hyaloperonospora</taxon>
    </lineage>
</organism>
<feature type="compositionally biased region" description="Polar residues" evidence="1">
    <location>
        <begin position="36"/>
        <end position="54"/>
    </location>
</feature>
<protein>
    <submittedName>
        <fullName evidence="2">Uncharacterized protein</fullName>
    </submittedName>
</protein>